<evidence type="ECO:0000313" key="3">
    <source>
        <dbReference type="EMBL" id="SHF38431.1"/>
    </source>
</evidence>
<keyword evidence="4" id="KW-1185">Reference proteome</keyword>
<keyword evidence="2" id="KW-0472">Membrane</keyword>
<evidence type="ECO:0000313" key="4">
    <source>
        <dbReference type="Proteomes" id="UP000184196"/>
    </source>
</evidence>
<protein>
    <submittedName>
        <fullName evidence="3">Uncharacterized protein</fullName>
    </submittedName>
</protein>
<dbReference type="EMBL" id="FQUW01000026">
    <property type="protein sequence ID" value="SHF38431.1"/>
    <property type="molecule type" value="Genomic_DNA"/>
</dbReference>
<evidence type="ECO:0000256" key="2">
    <source>
        <dbReference type="SAM" id="Phobius"/>
    </source>
</evidence>
<proteinExistence type="predicted"/>
<dbReference type="Proteomes" id="UP000184196">
    <property type="component" value="Unassembled WGS sequence"/>
</dbReference>
<evidence type="ECO:0000256" key="1">
    <source>
        <dbReference type="SAM" id="Coils"/>
    </source>
</evidence>
<dbReference type="OrthoDB" id="1809165at2"/>
<name>A0A1M5B7A7_9FIRM</name>
<keyword evidence="1" id="KW-0175">Coiled coil</keyword>
<dbReference type="AlphaFoldDB" id="A0A1M5B7A7"/>
<organism evidence="3 4">
    <name type="scientific">Desulfofundulus australicus DSM 11792</name>
    <dbReference type="NCBI Taxonomy" id="1121425"/>
    <lineage>
        <taxon>Bacteria</taxon>
        <taxon>Bacillati</taxon>
        <taxon>Bacillota</taxon>
        <taxon>Clostridia</taxon>
        <taxon>Eubacteriales</taxon>
        <taxon>Peptococcaceae</taxon>
        <taxon>Desulfofundulus</taxon>
    </lineage>
</organism>
<sequence length="99" mass="11166">MATAQGREKEVVDSLARAIRQRLVAPAEERFHQLDGQVISLNTALHDSYREWRSAAEELEKRIRHLEKGLARAGKQIRGLALTLALLLAGAVFFFLKGW</sequence>
<feature type="transmembrane region" description="Helical" evidence="2">
    <location>
        <begin position="77"/>
        <end position="96"/>
    </location>
</feature>
<keyword evidence="2" id="KW-1133">Transmembrane helix</keyword>
<reference evidence="4" key="1">
    <citation type="submission" date="2016-11" db="EMBL/GenBank/DDBJ databases">
        <authorList>
            <person name="Varghese N."/>
            <person name="Submissions S."/>
        </authorList>
    </citation>
    <scope>NUCLEOTIDE SEQUENCE [LARGE SCALE GENOMIC DNA]</scope>
    <source>
        <strain evidence="4">DSM 11792</strain>
    </source>
</reference>
<dbReference type="RefSeq" id="WP_073166002.1">
    <property type="nucleotide sequence ID" value="NZ_FQUW01000026.1"/>
</dbReference>
<keyword evidence="2" id="KW-0812">Transmembrane</keyword>
<accession>A0A1M5B7A7</accession>
<feature type="coiled-coil region" evidence="1">
    <location>
        <begin position="49"/>
        <end position="76"/>
    </location>
</feature>
<gene>
    <name evidence="3" type="ORF">SAMN02745218_02112</name>
</gene>